<evidence type="ECO:0000256" key="6">
    <source>
        <dbReference type="SAM" id="MobiDB-lite"/>
    </source>
</evidence>
<dbReference type="InterPro" id="IPR044865">
    <property type="entry name" value="MRH_dom"/>
</dbReference>
<evidence type="ECO:0000313" key="9">
    <source>
        <dbReference type="EMBL" id="KAF2663269.1"/>
    </source>
</evidence>
<dbReference type="Pfam" id="PF13015">
    <property type="entry name" value="PRKCSH_1"/>
    <property type="match status" value="1"/>
</dbReference>
<feature type="coiled-coil region" evidence="5">
    <location>
        <begin position="191"/>
        <end position="218"/>
    </location>
</feature>
<dbReference type="InterPro" id="IPR009011">
    <property type="entry name" value="Man6P_isomerase_rcpt-bd_dom_sf"/>
</dbReference>
<dbReference type="Proteomes" id="UP000799302">
    <property type="component" value="Unassembled WGS sequence"/>
</dbReference>
<feature type="compositionally biased region" description="Basic and acidic residues" evidence="6">
    <location>
        <begin position="387"/>
        <end position="406"/>
    </location>
</feature>
<evidence type="ECO:0000256" key="2">
    <source>
        <dbReference type="ARBA" id="ARBA00022729"/>
    </source>
</evidence>
<feature type="domain" description="MRH" evidence="8">
    <location>
        <begin position="431"/>
        <end position="545"/>
    </location>
</feature>
<evidence type="ECO:0000256" key="3">
    <source>
        <dbReference type="ARBA" id="ARBA00022824"/>
    </source>
</evidence>
<dbReference type="InterPro" id="IPR036607">
    <property type="entry name" value="PRKCSH"/>
</dbReference>
<evidence type="ECO:0000313" key="10">
    <source>
        <dbReference type="Proteomes" id="UP000799302"/>
    </source>
</evidence>
<dbReference type="PANTHER" id="PTHR12630">
    <property type="entry name" value="N-LINKED OLIGOSACCHARIDE PROCESSING"/>
    <property type="match status" value="1"/>
</dbReference>
<keyword evidence="10" id="KW-1185">Reference proteome</keyword>
<feature type="signal peptide" evidence="7">
    <location>
        <begin position="1"/>
        <end position="20"/>
    </location>
</feature>
<evidence type="ECO:0000256" key="4">
    <source>
        <dbReference type="ARBA" id="ARBA00023157"/>
    </source>
</evidence>
<dbReference type="GO" id="GO:0006491">
    <property type="term" value="P:N-glycan processing"/>
    <property type="evidence" value="ECO:0007669"/>
    <property type="project" value="TreeGrafter"/>
</dbReference>
<dbReference type="OrthoDB" id="28322at2759"/>
<feature type="region of interest" description="Disordered" evidence="6">
    <location>
        <begin position="383"/>
        <end position="417"/>
    </location>
</feature>
<protein>
    <recommendedName>
        <fullName evidence="1">Glucosidase 2 subunit beta</fullName>
    </recommendedName>
</protein>
<evidence type="ECO:0000256" key="7">
    <source>
        <dbReference type="SAM" id="SignalP"/>
    </source>
</evidence>
<dbReference type="SUPFAM" id="SSF50911">
    <property type="entry name" value="Mannose 6-phosphate receptor domain"/>
    <property type="match status" value="1"/>
</dbReference>
<sequence length="560" mass="62126">MRTKAVITFAFASTLSTSFAADLPRPRGVSPEYAKYYKDASSFACIFNPSITLEASQINDDFCDCPDGSDEPGTSACSHISALSPPSAAISDSTLNNTAALPGFYCKNKGHRPAYIPFTYVNDGICDYDNCCDGSDESEGIVKCEDKCKEIGTMWKKAEEQKQKTLNVAMQKRRDLVATAARLKLEVEEKISNLKSMVQADEIKIQEAENNLVETEKREKLRAITAPKTGGRLGVLVSLAKKRTEDLRAGVLKLMQEKASAEFRVKELEGILEAFKTEYNPNFNDEGVKRAVRAWEEYEARGRHPADDHVAQKEMEDLVQDDSEHGLTWDDYETADRDTDSLYLIESYLPPSARDWLRQKYADVRVFLVDNGILPAVDNDAAGESKAVQDTRTHLDSVKSERDGHQSDLTNNESDLTKNYGPDDVFRALKGECVNVESGEYTYEHCFMDKTTQKPNKGGMDTAMGYFDRIEFVNVDEGEPADGKGLGSGERIALRYENGATCWNGPARSTTVILVCYEINEVWKVVEEEKCIYRMEAGSPAACTPEGSRGASQAAGKDEL</sequence>
<organism evidence="9 10">
    <name type="scientific">Microthyrium microscopicum</name>
    <dbReference type="NCBI Taxonomy" id="703497"/>
    <lineage>
        <taxon>Eukaryota</taxon>
        <taxon>Fungi</taxon>
        <taxon>Dikarya</taxon>
        <taxon>Ascomycota</taxon>
        <taxon>Pezizomycotina</taxon>
        <taxon>Dothideomycetes</taxon>
        <taxon>Dothideomycetes incertae sedis</taxon>
        <taxon>Microthyriales</taxon>
        <taxon>Microthyriaceae</taxon>
        <taxon>Microthyrium</taxon>
    </lineage>
</organism>
<feature type="region of interest" description="Disordered" evidence="6">
    <location>
        <begin position="540"/>
        <end position="560"/>
    </location>
</feature>
<keyword evidence="4" id="KW-1015">Disulfide bond</keyword>
<proteinExistence type="predicted"/>
<dbReference type="Gene3D" id="2.70.130.10">
    <property type="entry name" value="Mannose-6-phosphate receptor binding domain"/>
    <property type="match status" value="1"/>
</dbReference>
<dbReference type="PANTHER" id="PTHR12630:SF1">
    <property type="entry name" value="GLUCOSIDASE 2 SUBUNIT BETA"/>
    <property type="match status" value="1"/>
</dbReference>
<keyword evidence="2 7" id="KW-0732">Signal</keyword>
<name>A0A6A6TT81_9PEZI</name>
<keyword evidence="3" id="KW-0256">Endoplasmic reticulum</keyword>
<dbReference type="PROSITE" id="PS51914">
    <property type="entry name" value="MRH"/>
    <property type="match status" value="1"/>
</dbReference>
<accession>A0A6A6TT81</accession>
<dbReference type="Pfam" id="PF12999">
    <property type="entry name" value="PRKCSH-like"/>
    <property type="match status" value="2"/>
</dbReference>
<reference evidence="9" key="1">
    <citation type="journal article" date="2020" name="Stud. Mycol.">
        <title>101 Dothideomycetes genomes: a test case for predicting lifestyles and emergence of pathogens.</title>
        <authorList>
            <person name="Haridas S."/>
            <person name="Albert R."/>
            <person name="Binder M."/>
            <person name="Bloem J."/>
            <person name="Labutti K."/>
            <person name="Salamov A."/>
            <person name="Andreopoulos B."/>
            <person name="Baker S."/>
            <person name="Barry K."/>
            <person name="Bills G."/>
            <person name="Bluhm B."/>
            <person name="Cannon C."/>
            <person name="Castanera R."/>
            <person name="Culley D."/>
            <person name="Daum C."/>
            <person name="Ezra D."/>
            <person name="Gonzalez J."/>
            <person name="Henrissat B."/>
            <person name="Kuo A."/>
            <person name="Liang C."/>
            <person name="Lipzen A."/>
            <person name="Lutzoni F."/>
            <person name="Magnuson J."/>
            <person name="Mondo S."/>
            <person name="Nolan M."/>
            <person name="Ohm R."/>
            <person name="Pangilinan J."/>
            <person name="Park H.-J."/>
            <person name="Ramirez L."/>
            <person name="Alfaro M."/>
            <person name="Sun H."/>
            <person name="Tritt A."/>
            <person name="Yoshinaga Y."/>
            <person name="Zwiers L.-H."/>
            <person name="Turgeon B."/>
            <person name="Goodwin S."/>
            <person name="Spatafora J."/>
            <person name="Crous P."/>
            <person name="Grigoriev I."/>
        </authorList>
    </citation>
    <scope>NUCLEOTIDE SEQUENCE</scope>
    <source>
        <strain evidence="9">CBS 115976</strain>
    </source>
</reference>
<dbReference type="InterPro" id="IPR039794">
    <property type="entry name" value="Gtb1-like"/>
</dbReference>
<feature type="chain" id="PRO_5025675784" description="Glucosidase 2 subunit beta" evidence="7">
    <location>
        <begin position="21"/>
        <end position="560"/>
    </location>
</feature>
<dbReference type="EMBL" id="MU004246">
    <property type="protein sequence ID" value="KAF2663269.1"/>
    <property type="molecule type" value="Genomic_DNA"/>
</dbReference>
<dbReference type="GO" id="GO:0017177">
    <property type="term" value="C:glucosidase II complex"/>
    <property type="evidence" value="ECO:0007669"/>
    <property type="project" value="TreeGrafter"/>
</dbReference>
<dbReference type="AlphaFoldDB" id="A0A6A6TT81"/>
<keyword evidence="5" id="KW-0175">Coiled coil</keyword>
<gene>
    <name evidence="9" type="ORF">BT63DRAFT_448904</name>
</gene>
<evidence type="ECO:0000256" key="1">
    <source>
        <dbReference type="ARBA" id="ARBA00022387"/>
    </source>
</evidence>
<dbReference type="InterPro" id="IPR028146">
    <property type="entry name" value="PRKCSH_N"/>
</dbReference>
<evidence type="ECO:0000256" key="5">
    <source>
        <dbReference type="SAM" id="Coils"/>
    </source>
</evidence>
<evidence type="ECO:0000259" key="8">
    <source>
        <dbReference type="PROSITE" id="PS51914"/>
    </source>
</evidence>